<gene>
    <name evidence="1" type="ORF">V1525DRAFT_392324</name>
</gene>
<name>A0ACC3TBQ1_LIPKO</name>
<protein>
    <submittedName>
        <fullName evidence="1">Fungal-specific transcription factor domain-containing protein</fullName>
    </submittedName>
</protein>
<evidence type="ECO:0000313" key="1">
    <source>
        <dbReference type="EMBL" id="KAK9241170.1"/>
    </source>
</evidence>
<organism evidence="1 2">
    <name type="scientific">Lipomyces kononenkoae</name>
    <name type="common">Yeast</name>
    <dbReference type="NCBI Taxonomy" id="34357"/>
    <lineage>
        <taxon>Eukaryota</taxon>
        <taxon>Fungi</taxon>
        <taxon>Dikarya</taxon>
        <taxon>Ascomycota</taxon>
        <taxon>Saccharomycotina</taxon>
        <taxon>Lipomycetes</taxon>
        <taxon>Lipomycetales</taxon>
        <taxon>Lipomycetaceae</taxon>
        <taxon>Lipomyces</taxon>
    </lineage>
</organism>
<sequence length="504" mass="56232">MVASEDALTFQIGYSAAQSVKRRRRDGCSECKRKKVKCDFKRPVCSRCIRFPRECQYGSNFVTVNSQSASRENFISSGLPTRRSLARTPDCRRHPATENSLPLTIAKASLLPPQVDYIPSTLTSTSNARFLMHHLVTQTSTVLFPLASRYFVDRLLSSAMETPHLLHALLASACSHHARLLSDTSEPAGNTILFHTNSAIAGLRAALSDKILNAESAMTAMALCTNDVCDGNLDLWRTHLTGVKELLNSLLKKMQVTCSLSDPFVLYLVKWFATLDVSAGLSGLHESCVPDGRYWFLNGSANSFSASVDDICGYSLDLMPILTEIGNLARLRYEWEGNETSIPPSTEILARAQDLETRISSLQHGTVQHSTRQRHEAELAEELQHTHSSFVHAALLHLHRRVQLLSKDHPKVRADIDNIMKSVEKIRPFSSANILVLWPIFSAGCETDNIIERDLIKERMSNMRSLGMGNFTRARDVLSQFWDAGTDLPWDIYLANSGIELVLF</sequence>
<dbReference type="EMBL" id="MU971335">
    <property type="protein sequence ID" value="KAK9241170.1"/>
    <property type="molecule type" value="Genomic_DNA"/>
</dbReference>
<dbReference type="Proteomes" id="UP001433508">
    <property type="component" value="Unassembled WGS sequence"/>
</dbReference>
<keyword evidence="2" id="KW-1185">Reference proteome</keyword>
<evidence type="ECO:0000313" key="2">
    <source>
        <dbReference type="Proteomes" id="UP001433508"/>
    </source>
</evidence>
<comment type="caution">
    <text evidence="1">The sequence shown here is derived from an EMBL/GenBank/DDBJ whole genome shotgun (WGS) entry which is preliminary data.</text>
</comment>
<proteinExistence type="predicted"/>
<reference evidence="2" key="1">
    <citation type="journal article" date="2024" name="Front. Bioeng. Biotechnol.">
        <title>Genome-scale model development and genomic sequencing of the oleaginous clade Lipomyces.</title>
        <authorList>
            <person name="Czajka J.J."/>
            <person name="Han Y."/>
            <person name="Kim J."/>
            <person name="Mondo S.J."/>
            <person name="Hofstad B.A."/>
            <person name="Robles A."/>
            <person name="Haridas S."/>
            <person name="Riley R."/>
            <person name="LaButti K."/>
            <person name="Pangilinan J."/>
            <person name="Andreopoulos W."/>
            <person name="Lipzen A."/>
            <person name="Yan J."/>
            <person name="Wang M."/>
            <person name="Ng V."/>
            <person name="Grigoriev I.V."/>
            <person name="Spatafora J.W."/>
            <person name="Magnuson J.K."/>
            <person name="Baker S.E."/>
            <person name="Pomraning K.R."/>
        </authorList>
    </citation>
    <scope>NUCLEOTIDE SEQUENCE [LARGE SCALE GENOMIC DNA]</scope>
    <source>
        <strain evidence="2">CBS 7786</strain>
    </source>
</reference>
<accession>A0ACC3TBQ1</accession>